<feature type="transmembrane region" description="Helical" evidence="1">
    <location>
        <begin position="47"/>
        <end position="65"/>
    </location>
</feature>
<evidence type="ECO:0000313" key="2">
    <source>
        <dbReference type="EMBL" id="CCX11901.1"/>
    </source>
</evidence>
<keyword evidence="1" id="KW-0472">Membrane</keyword>
<dbReference type="Proteomes" id="UP000018144">
    <property type="component" value="Unassembled WGS sequence"/>
</dbReference>
<gene>
    <name evidence="2" type="ORF">PCON_11495</name>
</gene>
<evidence type="ECO:0000313" key="3">
    <source>
        <dbReference type="Proteomes" id="UP000018144"/>
    </source>
</evidence>
<organism evidence="2 3">
    <name type="scientific">Pyronema omphalodes (strain CBS 100304)</name>
    <name type="common">Pyronema confluens</name>
    <dbReference type="NCBI Taxonomy" id="1076935"/>
    <lineage>
        <taxon>Eukaryota</taxon>
        <taxon>Fungi</taxon>
        <taxon>Dikarya</taxon>
        <taxon>Ascomycota</taxon>
        <taxon>Pezizomycotina</taxon>
        <taxon>Pezizomycetes</taxon>
        <taxon>Pezizales</taxon>
        <taxon>Pyronemataceae</taxon>
        <taxon>Pyronema</taxon>
    </lineage>
</organism>
<accession>U4L584</accession>
<keyword evidence="3" id="KW-1185">Reference proteome</keyword>
<evidence type="ECO:0000256" key="1">
    <source>
        <dbReference type="SAM" id="Phobius"/>
    </source>
</evidence>
<sequence length="111" mass="12960">MQLRIQRCKSVQYNVCGSNPRLRCVTRLCFNMLNRLVKRIGELHERFYMLGGLWACLLLWGGSIGSSRAEGRWTWKSAFEKLCQLNQFIHKLNFKLAFLVNPFDLPKLAPN</sequence>
<keyword evidence="1" id="KW-1133">Transmembrane helix</keyword>
<proteinExistence type="predicted"/>
<dbReference type="AlphaFoldDB" id="U4L584"/>
<reference evidence="2 3" key="1">
    <citation type="journal article" date="2013" name="PLoS Genet.">
        <title>The genome and development-dependent transcriptomes of Pyronema confluens: a window into fungal evolution.</title>
        <authorList>
            <person name="Traeger S."/>
            <person name="Altegoer F."/>
            <person name="Freitag M."/>
            <person name="Gabaldon T."/>
            <person name="Kempken F."/>
            <person name="Kumar A."/>
            <person name="Marcet-Houben M."/>
            <person name="Poggeler S."/>
            <person name="Stajich J.E."/>
            <person name="Nowrousian M."/>
        </authorList>
    </citation>
    <scope>NUCLEOTIDE SEQUENCE [LARGE SCALE GENOMIC DNA]</scope>
    <source>
        <strain evidence="3">CBS 100304</strain>
        <tissue evidence="2">Vegetative mycelium</tissue>
    </source>
</reference>
<protein>
    <submittedName>
        <fullName evidence="2">Uncharacterized protein</fullName>
    </submittedName>
</protein>
<name>U4L584_PYROM</name>
<keyword evidence="1" id="KW-0812">Transmembrane</keyword>
<dbReference type="EMBL" id="HF935654">
    <property type="protein sequence ID" value="CCX11901.1"/>
    <property type="molecule type" value="Genomic_DNA"/>
</dbReference>